<comment type="caution">
    <text evidence="1">The sequence shown here is derived from an EMBL/GenBank/DDBJ whole genome shotgun (WGS) entry which is preliminary data.</text>
</comment>
<dbReference type="AlphaFoldDB" id="A0A916EG85"/>
<reference evidence="1" key="1">
    <citation type="submission" date="2020-05" db="EMBL/GenBank/DDBJ databases">
        <authorList>
            <person name="Rincon C."/>
            <person name="Sanders R I."/>
            <person name="Robbins C."/>
            <person name="Chaturvedi A."/>
        </authorList>
    </citation>
    <scope>NUCLEOTIDE SEQUENCE</scope>
    <source>
        <strain evidence="1">CHB12</strain>
    </source>
</reference>
<dbReference type="OrthoDB" id="10481757at2759"/>
<organism evidence="1 2">
    <name type="scientific">Rhizophagus irregularis</name>
    <dbReference type="NCBI Taxonomy" id="588596"/>
    <lineage>
        <taxon>Eukaryota</taxon>
        <taxon>Fungi</taxon>
        <taxon>Fungi incertae sedis</taxon>
        <taxon>Mucoromycota</taxon>
        <taxon>Glomeromycotina</taxon>
        <taxon>Glomeromycetes</taxon>
        <taxon>Glomerales</taxon>
        <taxon>Glomeraceae</taxon>
        <taxon>Rhizophagus</taxon>
    </lineage>
</organism>
<gene>
    <name evidence="1" type="ORF">CHRIB12_LOCUS16903</name>
</gene>
<proteinExistence type="predicted"/>
<dbReference type="Proteomes" id="UP000684084">
    <property type="component" value="Unassembled WGS sequence"/>
</dbReference>
<evidence type="ECO:0000313" key="2">
    <source>
        <dbReference type="Proteomes" id="UP000684084"/>
    </source>
</evidence>
<name>A0A916EG85_9GLOM</name>
<sequence length="100" mass="12180">MIFLTTILIDSCKKWECEIMSNKAYTNILLIGIDSRSTNRNYKFRKKKKNVYNILKSFFIIYYNKKFRPLFYYKREKKRKVEVILYNGVKIERGLFDGNI</sequence>
<dbReference type="EMBL" id="CAGKOT010000041">
    <property type="protein sequence ID" value="CAB5379997.1"/>
    <property type="molecule type" value="Genomic_DNA"/>
</dbReference>
<accession>A0A916EG85</accession>
<protein>
    <submittedName>
        <fullName evidence="1">Uncharacterized protein</fullName>
    </submittedName>
</protein>
<evidence type="ECO:0000313" key="1">
    <source>
        <dbReference type="EMBL" id="CAB5379997.1"/>
    </source>
</evidence>